<dbReference type="Proteomes" id="UP000190831">
    <property type="component" value="Chromosome A"/>
</dbReference>
<evidence type="ECO:0000256" key="4">
    <source>
        <dbReference type="ARBA" id="ARBA00023034"/>
    </source>
</evidence>
<keyword evidence="1 6" id="KW-0813">Transport</keyword>
<dbReference type="GO" id="GO:0030008">
    <property type="term" value="C:TRAPP complex"/>
    <property type="evidence" value="ECO:0007669"/>
    <property type="project" value="UniProtKB-UniRule"/>
</dbReference>
<dbReference type="AlphaFoldDB" id="A0A1G4M6B1"/>
<dbReference type="PANTHER" id="PTHR23249">
    <property type="entry name" value="TRAFFICKING PROTEIN PARTICLE COMPLEX SUBUNIT"/>
    <property type="match status" value="1"/>
</dbReference>
<proteinExistence type="inferred from homology"/>
<dbReference type="CDD" id="cd14855">
    <property type="entry name" value="TRAPPC1_MUM2"/>
    <property type="match status" value="1"/>
</dbReference>
<keyword evidence="8" id="KW-1185">Reference proteome</keyword>
<keyword evidence="2 6" id="KW-0256">Endoplasmic reticulum</keyword>
<dbReference type="GO" id="GO:0005794">
    <property type="term" value="C:Golgi apparatus"/>
    <property type="evidence" value="ECO:0007669"/>
    <property type="project" value="UniProtKB-SubCell"/>
</dbReference>
<dbReference type="InterPro" id="IPR007233">
    <property type="entry name" value="TRAPPC"/>
</dbReference>
<comment type="similarity">
    <text evidence="5">Belongs to the TRAPP small subunits family. BET5 subfamily.</text>
</comment>
<evidence type="ECO:0000256" key="3">
    <source>
        <dbReference type="ARBA" id="ARBA00022892"/>
    </source>
</evidence>
<evidence type="ECO:0000313" key="7">
    <source>
        <dbReference type="EMBL" id="SCV99361.1"/>
    </source>
</evidence>
<dbReference type="OMA" id="GKLMYGM"/>
<evidence type="ECO:0000256" key="2">
    <source>
        <dbReference type="ARBA" id="ARBA00022824"/>
    </source>
</evidence>
<evidence type="ECO:0000256" key="6">
    <source>
        <dbReference type="RuleBase" id="RU366065"/>
    </source>
</evidence>
<evidence type="ECO:0000256" key="1">
    <source>
        <dbReference type="ARBA" id="ARBA00022448"/>
    </source>
</evidence>
<dbReference type="OrthoDB" id="3364529at2759"/>
<name>A0A1G4M6B1_LACFM</name>
<dbReference type="SUPFAM" id="SSF64356">
    <property type="entry name" value="SNARE-like"/>
    <property type="match status" value="1"/>
</dbReference>
<keyword evidence="4 6" id="KW-0333">Golgi apparatus</keyword>
<dbReference type="STRING" id="4955.A0A1G4M6B1"/>
<dbReference type="PANTHER" id="PTHR23249:SF16">
    <property type="entry name" value="TRAFFICKING PROTEIN PARTICLE COMPLEX SUBUNIT 1"/>
    <property type="match status" value="1"/>
</dbReference>
<gene>
    <name evidence="7" type="ORF">LAFE_0A01486G</name>
</gene>
<dbReference type="SMART" id="SM01399">
    <property type="entry name" value="Sybindin"/>
    <property type="match status" value="1"/>
</dbReference>
<dbReference type="EMBL" id="LT598487">
    <property type="protein sequence ID" value="SCV99361.1"/>
    <property type="molecule type" value="Genomic_DNA"/>
</dbReference>
<reference evidence="7 8" key="1">
    <citation type="submission" date="2016-03" db="EMBL/GenBank/DDBJ databases">
        <authorList>
            <person name="Devillers H."/>
        </authorList>
    </citation>
    <scope>NUCLEOTIDE SEQUENCE [LARGE SCALE GENOMIC DNA]</scope>
    <source>
        <strain evidence="7">CBS 6772</strain>
    </source>
</reference>
<dbReference type="InterPro" id="IPR011012">
    <property type="entry name" value="Longin-like_dom_sf"/>
</dbReference>
<dbReference type="FunFam" id="3.30.450.70:FF:000015">
    <property type="entry name" value="Component of TRAPP complex"/>
    <property type="match status" value="1"/>
</dbReference>
<evidence type="ECO:0000313" key="8">
    <source>
        <dbReference type="Proteomes" id="UP000190831"/>
    </source>
</evidence>
<sequence>MTIYSLWIFDRHCNCIFDREWTLKSNQASGTTNSKQNEDTAKLIYGMVFSLRSIAQKLSRNESRNEIRTIATGKYRAHILCTATGLWFVILSDLKQEDLSHVLRYIYSEIYVNYVANNWLGPIDFAETEQEKRGQGTRKITNRNFVRGIEQFLSPMVTR</sequence>
<accession>A0A1G4M6B1</accession>
<dbReference type="GO" id="GO:0005783">
    <property type="term" value="C:endoplasmic reticulum"/>
    <property type="evidence" value="ECO:0007669"/>
    <property type="project" value="UniProtKB-SubCell"/>
</dbReference>
<keyword evidence="3 6" id="KW-0931">ER-Golgi transport</keyword>
<evidence type="ECO:0000256" key="5">
    <source>
        <dbReference type="ARBA" id="ARBA00038167"/>
    </source>
</evidence>
<dbReference type="GO" id="GO:0006888">
    <property type="term" value="P:endoplasmic reticulum to Golgi vesicle-mediated transport"/>
    <property type="evidence" value="ECO:0007669"/>
    <property type="project" value="UniProtKB-UniRule"/>
</dbReference>
<protein>
    <recommendedName>
        <fullName evidence="6">Trafficking protein particle complex subunit</fullName>
    </recommendedName>
</protein>
<organism evidence="7 8">
    <name type="scientific">Lachancea fermentati</name>
    <name type="common">Zygosaccharomyces fermentati</name>
    <dbReference type="NCBI Taxonomy" id="4955"/>
    <lineage>
        <taxon>Eukaryota</taxon>
        <taxon>Fungi</taxon>
        <taxon>Dikarya</taxon>
        <taxon>Ascomycota</taxon>
        <taxon>Saccharomycotina</taxon>
        <taxon>Saccharomycetes</taxon>
        <taxon>Saccharomycetales</taxon>
        <taxon>Saccharomycetaceae</taxon>
        <taxon>Lachancea</taxon>
    </lineage>
</organism>
<dbReference type="Gene3D" id="3.30.450.70">
    <property type="match status" value="1"/>
</dbReference>
<comment type="subcellular location">
    <subcellularLocation>
        <location evidence="6">Endoplasmic reticulum</location>
    </subcellularLocation>
    <subcellularLocation>
        <location evidence="6">Golgi apparatus</location>
        <location evidence="6">cis-Golgi network</location>
    </subcellularLocation>
</comment>
<dbReference type="Pfam" id="PF04099">
    <property type="entry name" value="Sybindin"/>
    <property type="match status" value="1"/>
</dbReference>
<comment type="subunit">
    <text evidence="6">Part of the multisubunit transport protein particle (TRAPP) complex.</text>
</comment>